<dbReference type="HAMAP" id="MF_01554_B">
    <property type="entry name" value="GlmM_B"/>
    <property type="match status" value="1"/>
</dbReference>
<evidence type="ECO:0000256" key="5">
    <source>
        <dbReference type="ARBA" id="ARBA00023235"/>
    </source>
</evidence>
<accession>L8JBF4</accession>
<organism evidence="13 14">
    <name type="scientific">Photobacterium marinum</name>
    <dbReference type="NCBI Taxonomy" id="1056511"/>
    <lineage>
        <taxon>Bacteria</taxon>
        <taxon>Pseudomonadati</taxon>
        <taxon>Pseudomonadota</taxon>
        <taxon>Gammaproteobacteria</taxon>
        <taxon>Vibrionales</taxon>
        <taxon>Vibrionaceae</taxon>
        <taxon>Photobacterium</taxon>
    </lineage>
</organism>
<keyword evidence="5 6" id="KW-0413">Isomerase</keyword>
<dbReference type="SUPFAM" id="SSF55957">
    <property type="entry name" value="Phosphoglucomutase, C-terminal domain"/>
    <property type="match status" value="1"/>
</dbReference>
<feature type="domain" description="Alpha-D-phosphohexomutase alpha/beta/alpha" evidence="11">
    <location>
        <begin position="157"/>
        <end position="254"/>
    </location>
</feature>
<dbReference type="GO" id="GO:0008966">
    <property type="term" value="F:phosphoglucosamine mutase activity"/>
    <property type="evidence" value="ECO:0007669"/>
    <property type="project" value="UniProtKB-UniRule"/>
</dbReference>
<dbReference type="PROSITE" id="PS00710">
    <property type="entry name" value="PGM_PMM"/>
    <property type="match status" value="1"/>
</dbReference>
<feature type="binding site" evidence="6">
    <location>
        <position position="245"/>
    </location>
    <ligand>
        <name>Mg(2+)</name>
        <dbReference type="ChEBI" id="CHEBI:18420"/>
    </ligand>
</feature>
<evidence type="ECO:0000256" key="8">
    <source>
        <dbReference type="RuleBase" id="RU004327"/>
    </source>
</evidence>
<dbReference type="InterPro" id="IPR005845">
    <property type="entry name" value="A-D-PHexomutase_a/b/a-II"/>
</dbReference>
<dbReference type="GO" id="GO:0009252">
    <property type="term" value="P:peptidoglycan biosynthetic process"/>
    <property type="evidence" value="ECO:0007669"/>
    <property type="project" value="UniProtKB-ARBA"/>
</dbReference>
<dbReference type="EMBL" id="AMZO01000011">
    <property type="protein sequence ID" value="ELR66170.1"/>
    <property type="molecule type" value="Genomic_DNA"/>
</dbReference>
<dbReference type="Pfam" id="PF02878">
    <property type="entry name" value="PGM_PMM_I"/>
    <property type="match status" value="1"/>
</dbReference>
<dbReference type="PANTHER" id="PTHR42946:SF1">
    <property type="entry name" value="PHOSPHOGLUCOMUTASE (ALPHA-D-GLUCOSE-1,6-BISPHOSPHATE-DEPENDENT)"/>
    <property type="match status" value="1"/>
</dbReference>
<dbReference type="GO" id="GO:0005975">
    <property type="term" value="P:carbohydrate metabolic process"/>
    <property type="evidence" value="ECO:0007669"/>
    <property type="project" value="InterPro"/>
</dbReference>
<dbReference type="InterPro" id="IPR006352">
    <property type="entry name" value="GlmM_bact"/>
</dbReference>
<comment type="caution">
    <text evidence="13">The sequence shown here is derived from an EMBL/GenBank/DDBJ whole genome shotgun (WGS) entry which is preliminary data.</text>
</comment>
<proteinExistence type="inferred from homology"/>
<dbReference type="PANTHER" id="PTHR42946">
    <property type="entry name" value="PHOSPHOHEXOSE MUTASE"/>
    <property type="match status" value="1"/>
</dbReference>
<dbReference type="OrthoDB" id="9803322at2"/>
<keyword evidence="4 6" id="KW-0460">Magnesium</keyword>
<feature type="domain" description="Alpha-D-phosphohexomutase alpha/beta/alpha" evidence="10">
    <location>
        <begin position="5"/>
        <end position="135"/>
    </location>
</feature>
<comment type="catalytic activity">
    <reaction evidence="6 8">
        <text>alpha-D-glucosamine 1-phosphate = D-glucosamine 6-phosphate</text>
        <dbReference type="Rhea" id="RHEA:23424"/>
        <dbReference type="ChEBI" id="CHEBI:58516"/>
        <dbReference type="ChEBI" id="CHEBI:58725"/>
        <dbReference type="EC" id="5.4.2.10"/>
    </reaction>
</comment>
<dbReference type="InterPro" id="IPR016055">
    <property type="entry name" value="A-D-PHexomutase_a/b/a-I/II/III"/>
</dbReference>
<dbReference type="PRINTS" id="PR00509">
    <property type="entry name" value="PGMPMM"/>
</dbReference>
<keyword evidence="2 6" id="KW-0597">Phosphoprotein</keyword>
<feature type="binding site" evidence="6">
    <location>
        <position position="241"/>
    </location>
    <ligand>
        <name>Mg(2+)</name>
        <dbReference type="ChEBI" id="CHEBI:18420"/>
    </ligand>
</feature>
<dbReference type="InterPro" id="IPR016066">
    <property type="entry name" value="A-D-PHexomutase_CS"/>
</dbReference>
<dbReference type="GO" id="GO:0005829">
    <property type="term" value="C:cytosol"/>
    <property type="evidence" value="ECO:0007669"/>
    <property type="project" value="TreeGrafter"/>
</dbReference>
<dbReference type="GO" id="GO:0006048">
    <property type="term" value="P:UDP-N-acetylglucosamine biosynthetic process"/>
    <property type="evidence" value="ECO:0007669"/>
    <property type="project" value="TreeGrafter"/>
</dbReference>
<dbReference type="NCBIfam" id="TIGR01455">
    <property type="entry name" value="glmM"/>
    <property type="match status" value="1"/>
</dbReference>
<dbReference type="Pfam" id="PF02880">
    <property type="entry name" value="PGM_PMM_III"/>
    <property type="match status" value="1"/>
</dbReference>
<evidence type="ECO:0000313" key="14">
    <source>
        <dbReference type="Proteomes" id="UP000011134"/>
    </source>
</evidence>
<feature type="domain" description="Alpha-D-phosphohexomutase C-terminal" evidence="9">
    <location>
        <begin position="374"/>
        <end position="439"/>
    </location>
</feature>
<protein>
    <recommendedName>
        <fullName evidence="6 8">Phosphoglucosamine mutase</fullName>
        <ecNumber evidence="6 8">5.4.2.10</ecNumber>
    </recommendedName>
</protein>
<dbReference type="Gene3D" id="3.30.310.50">
    <property type="entry name" value="Alpha-D-phosphohexomutase, C-terminal domain"/>
    <property type="match status" value="1"/>
</dbReference>
<dbReference type="FunFam" id="3.30.310.50:FF:000001">
    <property type="entry name" value="Phosphoglucosamine mutase"/>
    <property type="match status" value="1"/>
</dbReference>
<evidence type="ECO:0000259" key="9">
    <source>
        <dbReference type="Pfam" id="PF00408"/>
    </source>
</evidence>
<dbReference type="InterPro" id="IPR050060">
    <property type="entry name" value="Phosphoglucosamine_mutase"/>
</dbReference>
<dbReference type="InterPro" id="IPR005844">
    <property type="entry name" value="A-D-PHexomutase_a/b/a-I"/>
</dbReference>
<comment type="cofactor">
    <cofactor evidence="6">
        <name>Mg(2+)</name>
        <dbReference type="ChEBI" id="CHEBI:18420"/>
    </cofactor>
    <text evidence="6">Binds 1 Mg(2+) ion per subunit.</text>
</comment>
<evidence type="ECO:0000259" key="10">
    <source>
        <dbReference type="Pfam" id="PF02878"/>
    </source>
</evidence>
<comment type="PTM">
    <text evidence="6">Activated by phosphorylation.</text>
</comment>
<dbReference type="SUPFAM" id="SSF53738">
    <property type="entry name" value="Phosphoglucomutase, first 3 domains"/>
    <property type="match status" value="3"/>
</dbReference>
<evidence type="ECO:0000256" key="1">
    <source>
        <dbReference type="ARBA" id="ARBA00010231"/>
    </source>
</evidence>
<evidence type="ECO:0000256" key="6">
    <source>
        <dbReference type="HAMAP-Rule" id="MF_01554"/>
    </source>
</evidence>
<evidence type="ECO:0000259" key="12">
    <source>
        <dbReference type="Pfam" id="PF02880"/>
    </source>
</evidence>
<sequence length="445" mass="47443">MAERKFFGTDGVRGLVGEGPITPEFVLKLGWAAGRVLSKQGTRKVIIGKDTRISGYMLESALEAGLAAAGLQAAFTGPMPTPAVAYLTRTFRAEAGIVISASHNPYYDNGIKFFSSEGTKLPDEVELAIEAELEKPLTCVESAMLGKAYRISDAAGRYIEFCKGTFPTELSLADYKIVVDCAHGATYHIAPNVFKELGAEVITLGCEPNGTNINDKVGATDVAALQAKVLEEKADFGIALDGDGDRVIMVDEEGNKVDGDQIAYIIARDALRRGELKGGVVGTLMTNLGMEVALKNLGIPFVRAKVGDRYVMEELVKHNWLIGAENSGHVILLDKVTTGDGIVAGLQVMASIVGSKMTLKELTDGMTMYPQVLENVRFSGDANPLESEAVLAAQAEVEAKLGDSGRVLLRKSGTEPLIRVMVEGKDADLVKESALSIAKAVKENC</sequence>
<keyword evidence="3 6" id="KW-0479">Metal-binding</keyword>
<evidence type="ECO:0000256" key="3">
    <source>
        <dbReference type="ARBA" id="ARBA00022723"/>
    </source>
</evidence>
<evidence type="ECO:0000256" key="4">
    <source>
        <dbReference type="ARBA" id="ARBA00022842"/>
    </source>
</evidence>
<feature type="binding site" evidence="6">
    <location>
        <position position="243"/>
    </location>
    <ligand>
        <name>Mg(2+)</name>
        <dbReference type="ChEBI" id="CHEBI:18420"/>
    </ligand>
</feature>
<dbReference type="InterPro" id="IPR005843">
    <property type="entry name" value="A-D-PHexomutase_C"/>
</dbReference>
<dbReference type="Gene3D" id="3.40.120.10">
    <property type="entry name" value="Alpha-D-Glucose-1,6-Bisphosphate, subunit A, domain 3"/>
    <property type="match status" value="3"/>
</dbReference>
<keyword evidence="14" id="KW-1185">Reference proteome</keyword>
<dbReference type="InterPro" id="IPR036900">
    <property type="entry name" value="A-D-PHexomutase_C_sf"/>
</dbReference>
<evidence type="ECO:0000259" key="11">
    <source>
        <dbReference type="Pfam" id="PF02879"/>
    </source>
</evidence>
<evidence type="ECO:0000256" key="2">
    <source>
        <dbReference type="ARBA" id="ARBA00022553"/>
    </source>
</evidence>
<dbReference type="GO" id="GO:0000287">
    <property type="term" value="F:magnesium ion binding"/>
    <property type="evidence" value="ECO:0007669"/>
    <property type="project" value="UniProtKB-UniRule"/>
</dbReference>
<feature type="domain" description="Alpha-D-phosphohexomutase alpha/beta/alpha" evidence="12">
    <location>
        <begin position="258"/>
        <end position="367"/>
    </location>
</feature>
<dbReference type="AlphaFoldDB" id="L8JBF4"/>
<comment type="similarity">
    <text evidence="1 6 7">Belongs to the phosphohexose mutase family.</text>
</comment>
<dbReference type="GO" id="GO:0004615">
    <property type="term" value="F:phosphomannomutase activity"/>
    <property type="evidence" value="ECO:0007669"/>
    <property type="project" value="TreeGrafter"/>
</dbReference>
<dbReference type="FunFam" id="3.40.120.10:FF:000003">
    <property type="entry name" value="Phosphoglucosamine mutase"/>
    <property type="match status" value="1"/>
</dbReference>
<name>L8JBF4_9GAMM</name>
<dbReference type="InterPro" id="IPR005846">
    <property type="entry name" value="A-D-PHexomutase_a/b/a-III"/>
</dbReference>
<reference evidence="13 14" key="1">
    <citation type="submission" date="2012-12" db="EMBL/GenBank/DDBJ databases">
        <title>Genome Assembly of Photobacterium sp. AK15.</title>
        <authorList>
            <person name="Khatri I."/>
            <person name="Vaidya B."/>
            <person name="Srinivas T.N.R."/>
            <person name="Subramanian S."/>
            <person name="Pinnaka A."/>
        </authorList>
    </citation>
    <scope>NUCLEOTIDE SEQUENCE [LARGE SCALE GENOMIC DNA]</scope>
    <source>
        <strain evidence="13 14">AK15</strain>
    </source>
</reference>
<dbReference type="PATRIC" id="fig|1056511.3.peg.1841"/>
<dbReference type="Pfam" id="PF00408">
    <property type="entry name" value="PGM_PMM_IV"/>
    <property type="match status" value="1"/>
</dbReference>
<dbReference type="EC" id="5.4.2.10" evidence="6 8"/>
<dbReference type="CDD" id="cd05802">
    <property type="entry name" value="GlmM"/>
    <property type="match status" value="1"/>
</dbReference>
<dbReference type="Proteomes" id="UP000011134">
    <property type="component" value="Unassembled WGS sequence"/>
</dbReference>
<evidence type="ECO:0000313" key="13">
    <source>
        <dbReference type="EMBL" id="ELR66170.1"/>
    </source>
</evidence>
<comment type="function">
    <text evidence="6 8">Catalyzes the conversion of glucosamine-6-phosphate to glucosamine-1-phosphate.</text>
</comment>
<feature type="modified residue" description="Phosphoserine" evidence="6">
    <location>
        <position position="102"/>
    </location>
</feature>
<dbReference type="RefSeq" id="WP_007464830.1">
    <property type="nucleotide sequence ID" value="NZ_AMZO01000011.1"/>
</dbReference>
<dbReference type="NCBIfam" id="NF008139">
    <property type="entry name" value="PRK10887.1"/>
    <property type="match status" value="1"/>
</dbReference>
<feature type="binding site" description="via phosphate group" evidence="6">
    <location>
        <position position="102"/>
    </location>
    <ligand>
        <name>Mg(2+)</name>
        <dbReference type="ChEBI" id="CHEBI:18420"/>
    </ligand>
</feature>
<feature type="active site" description="Phosphoserine intermediate" evidence="6">
    <location>
        <position position="102"/>
    </location>
</feature>
<dbReference type="FunFam" id="3.40.120.10:FF:000001">
    <property type="entry name" value="Phosphoglucosamine mutase"/>
    <property type="match status" value="1"/>
</dbReference>
<gene>
    <name evidence="6" type="primary">glmM</name>
    <name evidence="13" type="ORF">C942_00356</name>
</gene>
<dbReference type="Pfam" id="PF02879">
    <property type="entry name" value="PGM_PMM_II"/>
    <property type="match status" value="1"/>
</dbReference>
<evidence type="ECO:0000256" key="7">
    <source>
        <dbReference type="RuleBase" id="RU004326"/>
    </source>
</evidence>
<dbReference type="InterPro" id="IPR005841">
    <property type="entry name" value="Alpha-D-phosphohexomutase_SF"/>
</dbReference>